<proteinExistence type="predicted"/>
<reference evidence="2 3" key="1">
    <citation type="journal article" date="2021" name="Sci. Rep.">
        <title>The genome of the diatom Chaetoceros tenuissimus carries an ancient integrated fragment of an extant virus.</title>
        <authorList>
            <person name="Hongo Y."/>
            <person name="Kimura K."/>
            <person name="Takaki Y."/>
            <person name="Yoshida Y."/>
            <person name="Baba S."/>
            <person name="Kobayashi G."/>
            <person name="Nagasaki K."/>
            <person name="Hano T."/>
            <person name="Tomaru Y."/>
        </authorList>
    </citation>
    <scope>NUCLEOTIDE SEQUENCE [LARGE SCALE GENOMIC DNA]</scope>
    <source>
        <strain evidence="2 3">NIES-3715</strain>
    </source>
</reference>
<gene>
    <name evidence="2" type="ORF">CTEN210_09301</name>
</gene>
<dbReference type="PANTHER" id="PTHR46532:SF11">
    <property type="entry name" value="DYNEIN AXONEMAL HEAVY CHAIN 12"/>
    <property type="match status" value="1"/>
</dbReference>
<dbReference type="GO" id="GO:0051959">
    <property type="term" value="F:dynein light intermediate chain binding"/>
    <property type="evidence" value="ECO:0007669"/>
    <property type="project" value="InterPro"/>
</dbReference>
<protein>
    <recommendedName>
        <fullName evidence="1">Dynein heavy chain tail domain-containing protein</fullName>
    </recommendedName>
</protein>
<dbReference type="GO" id="GO:0005858">
    <property type="term" value="C:axonemal dynein complex"/>
    <property type="evidence" value="ECO:0007669"/>
    <property type="project" value="TreeGrafter"/>
</dbReference>
<evidence type="ECO:0000313" key="2">
    <source>
        <dbReference type="EMBL" id="GFH52824.1"/>
    </source>
</evidence>
<dbReference type="GO" id="GO:0007018">
    <property type="term" value="P:microtubule-based movement"/>
    <property type="evidence" value="ECO:0007669"/>
    <property type="project" value="InterPro"/>
</dbReference>
<organism evidence="2 3">
    <name type="scientific">Chaetoceros tenuissimus</name>
    <dbReference type="NCBI Taxonomy" id="426638"/>
    <lineage>
        <taxon>Eukaryota</taxon>
        <taxon>Sar</taxon>
        <taxon>Stramenopiles</taxon>
        <taxon>Ochrophyta</taxon>
        <taxon>Bacillariophyta</taxon>
        <taxon>Coscinodiscophyceae</taxon>
        <taxon>Chaetocerotophycidae</taxon>
        <taxon>Chaetocerotales</taxon>
        <taxon>Chaetocerotaceae</taxon>
        <taxon>Chaetoceros</taxon>
    </lineage>
</organism>
<evidence type="ECO:0000259" key="1">
    <source>
        <dbReference type="Pfam" id="PF08385"/>
    </source>
</evidence>
<name>A0AAD3CVU8_9STRA</name>
<dbReference type="EMBL" id="BLLK01000046">
    <property type="protein sequence ID" value="GFH52824.1"/>
    <property type="molecule type" value="Genomic_DNA"/>
</dbReference>
<dbReference type="InterPro" id="IPR026983">
    <property type="entry name" value="DHC"/>
</dbReference>
<feature type="domain" description="Dynein heavy chain tail" evidence="1">
    <location>
        <begin position="97"/>
        <end position="642"/>
    </location>
</feature>
<keyword evidence="3" id="KW-1185">Reference proteome</keyword>
<comment type="caution">
    <text evidence="2">The sequence shown here is derived from an EMBL/GenBank/DDBJ whole genome shotgun (WGS) entry which is preliminary data.</text>
</comment>
<evidence type="ECO:0000313" key="3">
    <source>
        <dbReference type="Proteomes" id="UP001054902"/>
    </source>
</evidence>
<accession>A0AAD3CVU8</accession>
<dbReference type="PANTHER" id="PTHR46532">
    <property type="entry name" value="MALE FERTILITY FACTOR KL5"/>
    <property type="match status" value="1"/>
</dbReference>
<dbReference type="Pfam" id="PF08385">
    <property type="entry name" value="DHC_N1"/>
    <property type="match status" value="1"/>
</dbReference>
<dbReference type="Proteomes" id="UP001054902">
    <property type="component" value="Unassembled WGS sequence"/>
</dbReference>
<sequence length="808" mass="93304">MDNDKSSSIDSCQVDNKENFSLIVPSNFDKALASGYLLDNLCLPFLEKTKQTSMLRSSLHLTYAKKFTLRVCNFLEQQKNGVQLKEVSCTHDEKELESFERVAVEWNLALRGVIETELNQKRKNNLPLGEVEFWKRRNIVLSDIMEQIKSERVRNVMKELTRQSKLSTVAKFNENSSTLSSLFVESTENVRFLKPLERHFRTLNEGSLSSITTSALPSLLDCMRLVYVREERLLPMLLSIRDQILVRVSTLIRPSVLLKDSNYNEAKETLENVKALLECFKTSYSTTLEKIDGSTQRRRWEFDHITLFQATDYIASVCSKFIVIVESFAELALVVAKSGDEVKSMMQSMERLKSKFVESLDAFDFLAVESSAQLEETVDLFWLNFEQVETEIKEAFERIFEQFSSSENAFHFYQNVRRTNARAEKLLEGRSKDLLKRFWAELDEAMSTFRRAKANAPKSKSAGLFSSLSDIIQRVEKPFVLLDKDGEILDSPRGISLRLRYEQLIKDVVVFKEDSFREWVLDAKECIEEGLRRPLLRRVIDKDSQLAIVQTNFSQSLKNVLEDTSRFLELGFHVPQTIVSLSRHLERFNRYEFDLKKIVHAYNSMVQSLTKTERVILEKELTTLDKDFTSEMETCNLKSQLVEPCITQARKCLDTFRSNLLMKRKVLKQTNNILKSLECYNLLQTTKRESIEAAITRNGQNFSALLQELTSHLENLEEEDSSILYDLFLKKIYNACFECAARSVLSILYLDSKSSKVPRDRIVKEIFTAFSTNILEPKTNPIENAITYKQLLLADPSIKTLVESVLSN</sequence>
<dbReference type="InterPro" id="IPR013594">
    <property type="entry name" value="Dynein_heavy_tail"/>
</dbReference>
<dbReference type="GO" id="GO:0045505">
    <property type="term" value="F:dynein intermediate chain binding"/>
    <property type="evidence" value="ECO:0007669"/>
    <property type="project" value="InterPro"/>
</dbReference>
<dbReference type="AlphaFoldDB" id="A0AAD3CVU8"/>